<sequence length="417" mass="46134">MQDIMEKVISRENEWHSTGLFTPTKLRLAVDELINSNTDLQPESHTCQGASASSHIPTIKAPDRRPNPSVDSNPRITNQIYQTAEQLKICTDAKYFGVIACGASLCDEGLARAVADSCNDILIGDYCEAADEKGLKLLQQVGAAAVAFLKVCNLAGRVGDWQFDNLAAYIVQCRVLGYYRDHGRSRLRDGVYGSRMTGLGVHRHIDVAAFHGVMTASLGTGMVIDEGQYASIVEAVVFVNDFVDIRGDTMRKQRENVILRGLRGNLCRYLDRSIGECLDVVADVVEASEIGALVVMGYCNWAIMSSHHKVYELVKGVRPVRKYGYCEYTSVADNARYERLIEALRPYGTLGSDGPSVLKERIEMDKTYDVCRQSPELHLSWLADAARSLLEPATLRQIVDVVHFEWSGDVGAVDYCP</sequence>
<feature type="region of interest" description="Disordered" evidence="1">
    <location>
        <begin position="40"/>
        <end position="74"/>
    </location>
</feature>
<reference evidence="2 3" key="1">
    <citation type="journal article" date="2016" name="Sci. Rep.">
        <title>Penicillium arizonense, a new, genome sequenced fungal species, reveals a high chemical diversity in secreted metabolites.</title>
        <authorList>
            <person name="Grijseels S."/>
            <person name="Nielsen J.C."/>
            <person name="Randelovic M."/>
            <person name="Nielsen J."/>
            <person name="Nielsen K.F."/>
            <person name="Workman M."/>
            <person name="Frisvad J.C."/>
        </authorList>
    </citation>
    <scope>NUCLEOTIDE SEQUENCE [LARGE SCALE GENOMIC DNA]</scope>
    <source>
        <strain evidence="2 3">CBS 141311</strain>
    </source>
</reference>
<proteinExistence type="predicted"/>
<organism evidence="2 3">
    <name type="scientific">Penicillium arizonense</name>
    <dbReference type="NCBI Taxonomy" id="1835702"/>
    <lineage>
        <taxon>Eukaryota</taxon>
        <taxon>Fungi</taxon>
        <taxon>Dikarya</taxon>
        <taxon>Ascomycota</taxon>
        <taxon>Pezizomycotina</taxon>
        <taxon>Eurotiomycetes</taxon>
        <taxon>Eurotiomycetidae</taxon>
        <taxon>Eurotiales</taxon>
        <taxon>Aspergillaceae</taxon>
        <taxon>Penicillium</taxon>
    </lineage>
</organism>
<dbReference type="GeneID" id="34578571"/>
<dbReference type="AlphaFoldDB" id="A0A1F5LCU4"/>
<accession>A0A1F5LCU4</accession>
<evidence type="ECO:0000313" key="3">
    <source>
        <dbReference type="Proteomes" id="UP000177622"/>
    </source>
</evidence>
<keyword evidence="3" id="KW-1185">Reference proteome</keyword>
<dbReference type="OrthoDB" id="4360110at2759"/>
<feature type="compositionally biased region" description="Polar residues" evidence="1">
    <location>
        <begin position="40"/>
        <end position="56"/>
    </location>
</feature>
<dbReference type="EMBL" id="LXJU01000015">
    <property type="protein sequence ID" value="OGE51033.1"/>
    <property type="molecule type" value="Genomic_DNA"/>
</dbReference>
<comment type="caution">
    <text evidence="2">The sequence shown here is derived from an EMBL/GenBank/DDBJ whole genome shotgun (WGS) entry which is preliminary data.</text>
</comment>
<gene>
    <name evidence="2" type="ORF">PENARI_c015G08278</name>
</gene>
<evidence type="ECO:0000256" key="1">
    <source>
        <dbReference type="SAM" id="MobiDB-lite"/>
    </source>
</evidence>
<dbReference type="Proteomes" id="UP000177622">
    <property type="component" value="Unassembled WGS sequence"/>
</dbReference>
<name>A0A1F5LCU4_PENAI</name>
<protein>
    <submittedName>
        <fullName evidence="2">Uncharacterized protein</fullName>
    </submittedName>
</protein>
<dbReference type="RefSeq" id="XP_022486478.1">
    <property type="nucleotide sequence ID" value="XM_022633837.1"/>
</dbReference>
<evidence type="ECO:0000313" key="2">
    <source>
        <dbReference type="EMBL" id="OGE51033.1"/>
    </source>
</evidence>